<organism evidence="2 3">
    <name type="scientific">Dreissena polymorpha</name>
    <name type="common">Zebra mussel</name>
    <name type="synonym">Mytilus polymorpha</name>
    <dbReference type="NCBI Taxonomy" id="45954"/>
    <lineage>
        <taxon>Eukaryota</taxon>
        <taxon>Metazoa</taxon>
        <taxon>Spiralia</taxon>
        <taxon>Lophotrochozoa</taxon>
        <taxon>Mollusca</taxon>
        <taxon>Bivalvia</taxon>
        <taxon>Autobranchia</taxon>
        <taxon>Heteroconchia</taxon>
        <taxon>Euheterodonta</taxon>
        <taxon>Imparidentia</taxon>
        <taxon>Neoheterodontei</taxon>
        <taxon>Myida</taxon>
        <taxon>Dreissenoidea</taxon>
        <taxon>Dreissenidae</taxon>
        <taxon>Dreissena</taxon>
    </lineage>
</organism>
<gene>
    <name evidence="2" type="ORF">DPMN_052989</name>
</gene>
<accession>A0A9D4HRR3</accession>
<dbReference type="AlphaFoldDB" id="A0A9D4HRR3"/>
<protein>
    <submittedName>
        <fullName evidence="2">Uncharacterized protein</fullName>
    </submittedName>
</protein>
<keyword evidence="3" id="KW-1185">Reference proteome</keyword>
<feature type="compositionally biased region" description="Basic and acidic residues" evidence="1">
    <location>
        <begin position="59"/>
        <end position="71"/>
    </location>
</feature>
<reference evidence="2" key="1">
    <citation type="journal article" date="2019" name="bioRxiv">
        <title>The Genome of the Zebra Mussel, Dreissena polymorpha: A Resource for Invasive Species Research.</title>
        <authorList>
            <person name="McCartney M.A."/>
            <person name="Auch B."/>
            <person name="Kono T."/>
            <person name="Mallez S."/>
            <person name="Zhang Y."/>
            <person name="Obille A."/>
            <person name="Becker A."/>
            <person name="Abrahante J.E."/>
            <person name="Garbe J."/>
            <person name="Badalamenti J.P."/>
            <person name="Herman A."/>
            <person name="Mangelson H."/>
            <person name="Liachko I."/>
            <person name="Sullivan S."/>
            <person name="Sone E.D."/>
            <person name="Koren S."/>
            <person name="Silverstein K.A.T."/>
            <person name="Beckman K.B."/>
            <person name="Gohl D.M."/>
        </authorList>
    </citation>
    <scope>NUCLEOTIDE SEQUENCE</scope>
    <source>
        <strain evidence="2">Duluth1</strain>
        <tissue evidence="2">Whole animal</tissue>
    </source>
</reference>
<sequence>MSGKEHTTRTDGKCKLFCMASVKVISKDASTFQHQSTVQDGSPPDIWITNGHAFPMEKPSWRHRGDKEIRKSSSNLPIGANKHTNQQTGKKQYVPHYSGGGHKK</sequence>
<name>A0A9D4HRR3_DREPO</name>
<feature type="compositionally biased region" description="Polar residues" evidence="1">
    <location>
        <begin position="72"/>
        <end position="90"/>
    </location>
</feature>
<evidence type="ECO:0000256" key="1">
    <source>
        <dbReference type="SAM" id="MobiDB-lite"/>
    </source>
</evidence>
<reference evidence="2" key="2">
    <citation type="submission" date="2020-11" db="EMBL/GenBank/DDBJ databases">
        <authorList>
            <person name="McCartney M.A."/>
            <person name="Auch B."/>
            <person name="Kono T."/>
            <person name="Mallez S."/>
            <person name="Becker A."/>
            <person name="Gohl D.M."/>
            <person name="Silverstein K.A.T."/>
            <person name="Koren S."/>
            <person name="Bechman K.B."/>
            <person name="Herman A."/>
            <person name="Abrahante J.E."/>
            <person name="Garbe J."/>
        </authorList>
    </citation>
    <scope>NUCLEOTIDE SEQUENCE</scope>
    <source>
        <strain evidence="2">Duluth1</strain>
        <tissue evidence="2">Whole animal</tissue>
    </source>
</reference>
<dbReference type="EMBL" id="JAIWYP010000012">
    <property type="protein sequence ID" value="KAH3727063.1"/>
    <property type="molecule type" value="Genomic_DNA"/>
</dbReference>
<evidence type="ECO:0000313" key="3">
    <source>
        <dbReference type="Proteomes" id="UP000828390"/>
    </source>
</evidence>
<evidence type="ECO:0000313" key="2">
    <source>
        <dbReference type="EMBL" id="KAH3727063.1"/>
    </source>
</evidence>
<feature type="region of interest" description="Disordered" evidence="1">
    <location>
        <begin position="32"/>
        <end position="104"/>
    </location>
</feature>
<comment type="caution">
    <text evidence="2">The sequence shown here is derived from an EMBL/GenBank/DDBJ whole genome shotgun (WGS) entry which is preliminary data.</text>
</comment>
<proteinExistence type="predicted"/>
<dbReference type="Proteomes" id="UP000828390">
    <property type="component" value="Unassembled WGS sequence"/>
</dbReference>